<sequence length="148" mass="16030">MNPTLLSLFLVVLAAAYVDCQYSDEELCGVIFPRRCQRHEHCSGHGASRTCVPKMWRGMPCSDRHICADGLECKTVQHAFGHMRRCEEAFATSTSGLDITTPSILDSTVVSTATTQTKEGVVCFQCEDPSPTSTSIPETTVATSSPAL</sequence>
<feature type="compositionally biased region" description="Low complexity" evidence="1">
    <location>
        <begin position="129"/>
        <end position="140"/>
    </location>
</feature>
<feature type="signal peptide" evidence="2">
    <location>
        <begin position="1"/>
        <end position="20"/>
    </location>
</feature>
<protein>
    <submittedName>
        <fullName evidence="3">Uncharacterized protein</fullName>
    </submittedName>
</protein>
<evidence type="ECO:0000313" key="3">
    <source>
        <dbReference type="EMBL" id="KAF8787018.1"/>
    </source>
</evidence>
<keyword evidence="2" id="KW-0732">Signal</keyword>
<proteinExistence type="predicted"/>
<dbReference type="EMBL" id="JABXBU010000015">
    <property type="protein sequence ID" value="KAF8787018.1"/>
    <property type="molecule type" value="Genomic_DNA"/>
</dbReference>
<accession>A0A8T0F9R3</accession>
<name>A0A8T0F9R3_ARGBR</name>
<evidence type="ECO:0000256" key="2">
    <source>
        <dbReference type="SAM" id="SignalP"/>
    </source>
</evidence>
<keyword evidence="4" id="KW-1185">Reference proteome</keyword>
<evidence type="ECO:0000256" key="1">
    <source>
        <dbReference type="SAM" id="MobiDB-lite"/>
    </source>
</evidence>
<dbReference type="AlphaFoldDB" id="A0A8T0F9R3"/>
<comment type="caution">
    <text evidence="3">The sequence shown here is derived from an EMBL/GenBank/DDBJ whole genome shotgun (WGS) entry which is preliminary data.</text>
</comment>
<reference evidence="3" key="1">
    <citation type="journal article" date="2020" name="bioRxiv">
        <title>Chromosome-level reference genome of the European wasp spider Argiope bruennichi: a resource for studies on range expansion and evolutionary adaptation.</title>
        <authorList>
            <person name="Sheffer M.M."/>
            <person name="Hoppe A."/>
            <person name="Krehenwinkel H."/>
            <person name="Uhl G."/>
            <person name="Kuss A.W."/>
            <person name="Jensen L."/>
            <person name="Jensen C."/>
            <person name="Gillespie R.G."/>
            <person name="Hoff K.J."/>
            <person name="Prost S."/>
        </authorList>
    </citation>
    <scope>NUCLEOTIDE SEQUENCE</scope>
</reference>
<gene>
    <name evidence="3" type="ORF">HNY73_008656</name>
</gene>
<dbReference type="Proteomes" id="UP000807504">
    <property type="component" value="Unassembled WGS sequence"/>
</dbReference>
<reference evidence="3" key="2">
    <citation type="submission" date="2020-06" db="EMBL/GenBank/DDBJ databases">
        <authorList>
            <person name="Sheffer M."/>
        </authorList>
    </citation>
    <scope>NUCLEOTIDE SEQUENCE</scope>
</reference>
<feature type="chain" id="PRO_5035782087" evidence="2">
    <location>
        <begin position="21"/>
        <end position="148"/>
    </location>
</feature>
<organism evidence="3 4">
    <name type="scientific">Argiope bruennichi</name>
    <name type="common">Wasp spider</name>
    <name type="synonym">Aranea bruennichi</name>
    <dbReference type="NCBI Taxonomy" id="94029"/>
    <lineage>
        <taxon>Eukaryota</taxon>
        <taxon>Metazoa</taxon>
        <taxon>Ecdysozoa</taxon>
        <taxon>Arthropoda</taxon>
        <taxon>Chelicerata</taxon>
        <taxon>Arachnida</taxon>
        <taxon>Araneae</taxon>
        <taxon>Araneomorphae</taxon>
        <taxon>Entelegynae</taxon>
        <taxon>Araneoidea</taxon>
        <taxon>Araneidae</taxon>
        <taxon>Argiope</taxon>
    </lineage>
</organism>
<feature type="region of interest" description="Disordered" evidence="1">
    <location>
        <begin position="129"/>
        <end position="148"/>
    </location>
</feature>
<evidence type="ECO:0000313" key="4">
    <source>
        <dbReference type="Proteomes" id="UP000807504"/>
    </source>
</evidence>